<feature type="transmembrane region" description="Helical" evidence="5">
    <location>
        <begin position="191"/>
        <end position="216"/>
    </location>
</feature>
<dbReference type="GO" id="GO:0003700">
    <property type="term" value="F:DNA-binding transcription factor activity"/>
    <property type="evidence" value="ECO:0007669"/>
    <property type="project" value="InterPro"/>
</dbReference>
<dbReference type="PANTHER" id="PTHR43280">
    <property type="entry name" value="ARAC-FAMILY TRANSCRIPTIONAL REGULATOR"/>
    <property type="match status" value="1"/>
</dbReference>
<keyword evidence="3" id="KW-0804">Transcription</keyword>
<keyword evidence="5" id="KW-0472">Membrane</keyword>
<keyword evidence="5" id="KW-0812">Transmembrane</keyword>
<proteinExistence type="predicted"/>
<dbReference type="InterPro" id="IPR018060">
    <property type="entry name" value="HTH_AraC"/>
</dbReference>
<dbReference type="PANTHER" id="PTHR43280:SF2">
    <property type="entry name" value="HTH-TYPE TRANSCRIPTIONAL REGULATOR EXSA"/>
    <property type="match status" value="1"/>
</dbReference>
<dbReference type="SMART" id="SM00342">
    <property type="entry name" value="HTH_ARAC"/>
    <property type="match status" value="1"/>
</dbReference>
<gene>
    <name evidence="7" type="ORF">SAMN05444273_105122</name>
</gene>
<feature type="transmembrane region" description="Helical" evidence="5">
    <location>
        <begin position="139"/>
        <end position="170"/>
    </location>
</feature>
<evidence type="ECO:0000256" key="3">
    <source>
        <dbReference type="ARBA" id="ARBA00023163"/>
    </source>
</evidence>
<feature type="transmembrane region" description="Helical" evidence="5">
    <location>
        <begin position="37"/>
        <end position="58"/>
    </location>
</feature>
<feature type="region of interest" description="Disordered" evidence="4">
    <location>
        <begin position="375"/>
        <end position="401"/>
    </location>
</feature>
<feature type="transmembrane region" description="Helical" evidence="5">
    <location>
        <begin position="101"/>
        <end position="119"/>
    </location>
</feature>
<keyword evidence="2" id="KW-0238">DNA-binding</keyword>
<feature type="transmembrane region" description="Helical" evidence="5">
    <location>
        <begin position="222"/>
        <end position="243"/>
    </location>
</feature>
<feature type="transmembrane region" description="Helical" evidence="5">
    <location>
        <begin position="6"/>
        <end position="25"/>
    </location>
</feature>
<dbReference type="InterPro" id="IPR018062">
    <property type="entry name" value="HTH_AraC-typ_CS"/>
</dbReference>
<evidence type="ECO:0000313" key="7">
    <source>
        <dbReference type="EMBL" id="SHF31897.1"/>
    </source>
</evidence>
<accession>A0A1M5AP68</accession>
<evidence type="ECO:0000256" key="4">
    <source>
        <dbReference type="SAM" id="MobiDB-lite"/>
    </source>
</evidence>
<dbReference type="EMBL" id="FQUV01000005">
    <property type="protein sequence ID" value="SHF31897.1"/>
    <property type="molecule type" value="Genomic_DNA"/>
</dbReference>
<dbReference type="PROSITE" id="PS01124">
    <property type="entry name" value="HTH_ARAC_FAMILY_2"/>
    <property type="match status" value="1"/>
</dbReference>
<sequence>MENVLIEMTALGSFAIAIFGAAFCLMQTRPSRVSRSFAIFLAAIAVNNLPESFAKILASLPSSYETVADVVTWPSSFLLAPLFWLYVVLLTSSEQQKPTRLALHFALPAVSVVVAIVVLTSPANVRETLFSNDPVLDSAWAITLAFIVGLIQLAVLPQIAFYLASILRRLSRFRLKLRDYYSSTEKYELRWIYTIGVLGFSFWLATTLLSLGALGFEEATSSINILGSLVGFVLVSALTLWGIRQRPPLAPDDDDDRAPPNAQSAGKYEKSALSSEVSERLSRKLRNAMEADHLHRDANLSLWALANHIGASSNYISQTLNEVIGESFFDFVNSYRIVEAKTLLATTNESVLNITYDVGFNARSSFYNAFKRHTGQTPTSYRRNVSHRDGMDDITAQRNDI</sequence>
<keyword evidence="1" id="KW-0805">Transcription regulation</keyword>
<dbReference type="SUPFAM" id="SSF46689">
    <property type="entry name" value="Homeodomain-like"/>
    <property type="match status" value="1"/>
</dbReference>
<evidence type="ECO:0000256" key="1">
    <source>
        <dbReference type="ARBA" id="ARBA00023015"/>
    </source>
</evidence>
<dbReference type="RefSeq" id="WP_073143871.1">
    <property type="nucleotide sequence ID" value="NZ_FQUV01000005.1"/>
</dbReference>
<dbReference type="STRING" id="1486859.SAMN05444273_105122"/>
<keyword evidence="8" id="KW-1185">Reference proteome</keyword>
<evidence type="ECO:0000256" key="5">
    <source>
        <dbReference type="SAM" id="Phobius"/>
    </source>
</evidence>
<dbReference type="Gene3D" id="1.10.10.60">
    <property type="entry name" value="Homeodomain-like"/>
    <property type="match status" value="2"/>
</dbReference>
<dbReference type="Pfam" id="PF12833">
    <property type="entry name" value="HTH_18"/>
    <property type="match status" value="1"/>
</dbReference>
<feature type="transmembrane region" description="Helical" evidence="5">
    <location>
        <begin position="70"/>
        <end position="89"/>
    </location>
</feature>
<dbReference type="OrthoDB" id="345413at2"/>
<feature type="domain" description="HTH araC/xylS-type" evidence="6">
    <location>
        <begin position="283"/>
        <end position="384"/>
    </location>
</feature>
<keyword evidence="5" id="KW-1133">Transmembrane helix</keyword>
<dbReference type="InterPro" id="IPR009057">
    <property type="entry name" value="Homeodomain-like_sf"/>
</dbReference>
<feature type="region of interest" description="Disordered" evidence="4">
    <location>
        <begin position="249"/>
        <end position="275"/>
    </location>
</feature>
<name>A0A1M5AP68_9RHOB</name>
<evidence type="ECO:0000259" key="6">
    <source>
        <dbReference type="PROSITE" id="PS01124"/>
    </source>
</evidence>
<protein>
    <submittedName>
        <fullName evidence="7">Transcriptional regulator, AraC family</fullName>
    </submittedName>
</protein>
<dbReference type="AlphaFoldDB" id="A0A1M5AP68"/>
<evidence type="ECO:0000256" key="2">
    <source>
        <dbReference type="ARBA" id="ARBA00023125"/>
    </source>
</evidence>
<organism evidence="7 8">
    <name type="scientific">Litoreibacter ascidiaceicola</name>
    <dbReference type="NCBI Taxonomy" id="1486859"/>
    <lineage>
        <taxon>Bacteria</taxon>
        <taxon>Pseudomonadati</taxon>
        <taxon>Pseudomonadota</taxon>
        <taxon>Alphaproteobacteria</taxon>
        <taxon>Rhodobacterales</taxon>
        <taxon>Roseobacteraceae</taxon>
        <taxon>Litoreibacter</taxon>
    </lineage>
</organism>
<reference evidence="8" key="1">
    <citation type="submission" date="2016-11" db="EMBL/GenBank/DDBJ databases">
        <authorList>
            <person name="Varghese N."/>
            <person name="Submissions S."/>
        </authorList>
    </citation>
    <scope>NUCLEOTIDE SEQUENCE [LARGE SCALE GENOMIC DNA]</scope>
    <source>
        <strain evidence="8">DSM 100566</strain>
    </source>
</reference>
<dbReference type="Proteomes" id="UP000184144">
    <property type="component" value="Unassembled WGS sequence"/>
</dbReference>
<dbReference type="GO" id="GO:0043565">
    <property type="term" value="F:sequence-specific DNA binding"/>
    <property type="evidence" value="ECO:0007669"/>
    <property type="project" value="InterPro"/>
</dbReference>
<dbReference type="PROSITE" id="PS00041">
    <property type="entry name" value="HTH_ARAC_FAMILY_1"/>
    <property type="match status" value="1"/>
</dbReference>
<evidence type="ECO:0000313" key="8">
    <source>
        <dbReference type="Proteomes" id="UP000184144"/>
    </source>
</evidence>